<evidence type="ECO:0000313" key="3">
    <source>
        <dbReference type="EMBL" id="MBK1631843.1"/>
    </source>
</evidence>
<dbReference type="PANTHER" id="PTHR34606">
    <property type="entry name" value="BON DOMAIN-CONTAINING PROTEIN"/>
    <property type="match status" value="1"/>
</dbReference>
<feature type="domain" description="BON" evidence="2">
    <location>
        <begin position="289"/>
        <end position="357"/>
    </location>
</feature>
<dbReference type="Proteomes" id="UP000748752">
    <property type="component" value="Unassembled WGS sequence"/>
</dbReference>
<keyword evidence="1" id="KW-1133">Transmembrane helix</keyword>
<organism evidence="3 4">
    <name type="scientific">Thiohalocapsa halophila</name>
    <dbReference type="NCBI Taxonomy" id="69359"/>
    <lineage>
        <taxon>Bacteria</taxon>
        <taxon>Pseudomonadati</taxon>
        <taxon>Pseudomonadota</taxon>
        <taxon>Gammaproteobacteria</taxon>
        <taxon>Chromatiales</taxon>
        <taxon>Chromatiaceae</taxon>
        <taxon>Thiohalocapsa</taxon>
    </lineage>
</organism>
<reference evidence="3 4" key="1">
    <citation type="journal article" date="2020" name="Microorganisms">
        <title>Osmotic Adaptation and Compatible Solute Biosynthesis of Phototrophic Bacteria as Revealed from Genome Analyses.</title>
        <authorList>
            <person name="Imhoff J.F."/>
            <person name="Rahn T."/>
            <person name="Kunzel S."/>
            <person name="Keller A."/>
            <person name="Neulinger S.C."/>
        </authorList>
    </citation>
    <scope>NUCLEOTIDE SEQUENCE [LARGE SCALE GENOMIC DNA]</scope>
    <source>
        <strain evidence="3 4">DSM 6210</strain>
    </source>
</reference>
<accession>A0ABS1CJF5</accession>
<evidence type="ECO:0000256" key="1">
    <source>
        <dbReference type="SAM" id="Phobius"/>
    </source>
</evidence>
<name>A0ABS1CJF5_9GAMM</name>
<feature type="transmembrane region" description="Helical" evidence="1">
    <location>
        <begin position="62"/>
        <end position="84"/>
    </location>
</feature>
<dbReference type="Gene3D" id="3.30.1340.30">
    <property type="match status" value="3"/>
</dbReference>
<dbReference type="SMART" id="SM00749">
    <property type="entry name" value="BON"/>
    <property type="match status" value="3"/>
</dbReference>
<keyword evidence="1" id="KW-0472">Membrane</keyword>
<gene>
    <name evidence="3" type="ORF">CKO31_14075</name>
</gene>
<dbReference type="InterPro" id="IPR051686">
    <property type="entry name" value="Lipoprotein_DolP"/>
</dbReference>
<proteinExistence type="predicted"/>
<feature type="domain" description="BON" evidence="2">
    <location>
        <begin position="117"/>
        <end position="185"/>
    </location>
</feature>
<keyword evidence="1" id="KW-0812">Transmembrane</keyword>
<dbReference type="PANTHER" id="PTHR34606:SF15">
    <property type="entry name" value="BON DOMAIN-CONTAINING PROTEIN"/>
    <property type="match status" value="1"/>
</dbReference>
<keyword evidence="4" id="KW-1185">Reference proteome</keyword>
<dbReference type="EMBL" id="NRRV01000033">
    <property type="protein sequence ID" value="MBK1631843.1"/>
    <property type="molecule type" value="Genomic_DNA"/>
</dbReference>
<evidence type="ECO:0000259" key="2">
    <source>
        <dbReference type="PROSITE" id="PS50914"/>
    </source>
</evidence>
<dbReference type="InterPro" id="IPR014004">
    <property type="entry name" value="Transpt-assoc_nodulatn_dom_bac"/>
</dbReference>
<sequence>MRTRPTTTACPGGGFGADSPVPTAARLCAGRRDQRRPLMMHTPSRVRSPLLPRFTWRASRRAVGPGLAAALGGLLLAAGGVAIAQDLESDPPGVPEPVTAVGDAQPEHTGVEAPPGSELWTEARLLTTYSLNEHLNPFDIDVGVDGDTVTLSGIVDTPVARDLAVLLARDLSGVDKVVDRLQVAPPGQTERTVNPFYRSVTEANTSARVKLQLLWREPVYGLLVDVTTSGDTVILSGDVRSAEDKALAERIARRTEGVAAVESQLTVDPDATVADEAREVMTSAAEQVSDAWLTARVAASLRFDRTLDAARVDVTTRDGVVTLSGQVPTAADKREAAELAAAIDGVARVENLIAVDGPEA</sequence>
<dbReference type="PROSITE" id="PS50914">
    <property type="entry name" value="BON"/>
    <property type="match status" value="3"/>
</dbReference>
<protein>
    <recommendedName>
        <fullName evidence="2">BON domain-containing protein</fullName>
    </recommendedName>
</protein>
<evidence type="ECO:0000313" key="4">
    <source>
        <dbReference type="Proteomes" id="UP000748752"/>
    </source>
</evidence>
<feature type="domain" description="BON" evidence="2">
    <location>
        <begin position="201"/>
        <end position="269"/>
    </location>
</feature>
<comment type="caution">
    <text evidence="3">The sequence shown here is derived from an EMBL/GenBank/DDBJ whole genome shotgun (WGS) entry which is preliminary data.</text>
</comment>
<dbReference type="InterPro" id="IPR007055">
    <property type="entry name" value="BON_dom"/>
</dbReference>
<dbReference type="Pfam" id="PF04972">
    <property type="entry name" value="BON"/>
    <property type="match status" value="3"/>
</dbReference>